<reference evidence="1 2" key="1">
    <citation type="submission" date="2015-09" db="EMBL/GenBank/DDBJ databases">
        <title>Atta colombica WGS genome.</title>
        <authorList>
            <person name="Nygaard S."/>
            <person name="Hu H."/>
            <person name="Boomsma J."/>
            <person name="Zhang G."/>
        </authorList>
    </citation>
    <scope>NUCLEOTIDE SEQUENCE [LARGE SCALE GENOMIC DNA]</scope>
    <source>
        <strain evidence="1">Treedump-2</strain>
        <tissue evidence="1">Whole body</tissue>
    </source>
</reference>
<evidence type="ECO:0000313" key="2">
    <source>
        <dbReference type="Proteomes" id="UP000078540"/>
    </source>
</evidence>
<evidence type="ECO:0000313" key="1">
    <source>
        <dbReference type="EMBL" id="KYM77279.1"/>
    </source>
</evidence>
<keyword evidence="2" id="KW-1185">Reference proteome</keyword>
<dbReference type="EMBL" id="KQ976701">
    <property type="protein sequence ID" value="KYM77279.1"/>
    <property type="molecule type" value="Genomic_DNA"/>
</dbReference>
<dbReference type="Proteomes" id="UP000078540">
    <property type="component" value="Unassembled WGS sequence"/>
</dbReference>
<sequence length="66" mass="7856">MNHSIRVSLDAWLPTEIHDEQLIRLTAASDRNIVKKTQKYFARSFLGRRKILNARRYMMVYMNACI</sequence>
<proteinExistence type="predicted"/>
<accession>A0A195AZ94</accession>
<gene>
    <name evidence="1" type="ORF">ALC53_12260</name>
</gene>
<dbReference type="AlphaFoldDB" id="A0A195AZ94"/>
<name>A0A195AZ94_9HYME</name>
<organism evidence="1 2">
    <name type="scientific">Atta colombica</name>
    <dbReference type="NCBI Taxonomy" id="520822"/>
    <lineage>
        <taxon>Eukaryota</taxon>
        <taxon>Metazoa</taxon>
        <taxon>Ecdysozoa</taxon>
        <taxon>Arthropoda</taxon>
        <taxon>Hexapoda</taxon>
        <taxon>Insecta</taxon>
        <taxon>Pterygota</taxon>
        <taxon>Neoptera</taxon>
        <taxon>Endopterygota</taxon>
        <taxon>Hymenoptera</taxon>
        <taxon>Apocrita</taxon>
        <taxon>Aculeata</taxon>
        <taxon>Formicoidea</taxon>
        <taxon>Formicidae</taxon>
        <taxon>Myrmicinae</taxon>
        <taxon>Atta</taxon>
    </lineage>
</organism>
<protein>
    <submittedName>
        <fullName evidence="1">Uncharacterized protein</fullName>
    </submittedName>
</protein>